<evidence type="ECO:0000313" key="3">
    <source>
        <dbReference type="EMBL" id="KAF6480870.1"/>
    </source>
</evidence>
<proteinExistence type="predicted"/>
<keyword evidence="2" id="KW-0472">Membrane</keyword>
<evidence type="ECO:0000256" key="1">
    <source>
        <dbReference type="SAM" id="MobiDB-lite"/>
    </source>
</evidence>
<evidence type="ECO:0000313" key="4">
    <source>
        <dbReference type="Proteomes" id="UP000550707"/>
    </source>
</evidence>
<name>A0A7J8I9D8_MOLMO</name>
<organism evidence="3 4">
    <name type="scientific">Molossus molossus</name>
    <name type="common">Pallas' mastiff bat</name>
    <name type="synonym">Vespertilio molossus</name>
    <dbReference type="NCBI Taxonomy" id="27622"/>
    <lineage>
        <taxon>Eukaryota</taxon>
        <taxon>Metazoa</taxon>
        <taxon>Chordata</taxon>
        <taxon>Craniata</taxon>
        <taxon>Vertebrata</taxon>
        <taxon>Euteleostomi</taxon>
        <taxon>Mammalia</taxon>
        <taxon>Eutheria</taxon>
        <taxon>Laurasiatheria</taxon>
        <taxon>Chiroptera</taxon>
        <taxon>Yangochiroptera</taxon>
        <taxon>Molossidae</taxon>
        <taxon>Molossus</taxon>
    </lineage>
</organism>
<keyword evidence="4" id="KW-1185">Reference proteome</keyword>
<keyword evidence="2" id="KW-0812">Transmembrane</keyword>
<feature type="region of interest" description="Disordered" evidence="1">
    <location>
        <begin position="91"/>
        <end position="126"/>
    </location>
</feature>
<sequence length="147" mass="16951">MHQEVICSIPGQGTCPGCGPDPQWGACRRRPIDVLSHRCFYLSLSLPLSLKSIKEKKALLLWSSFFLFFYILTRGHFSRGHFSIFVQTEWEGERGRDREKHRRERDTSSGCHLHDPTRAGDKLQPRYMPLARTEPGSLWTAGQHSNR</sequence>
<comment type="caution">
    <text evidence="3">The sequence shown here is derived from an EMBL/GenBank/DDBJ whole genome shotgun (WGS) entry which is preliminary data.</text>
</comment>
<protein>
    <submittedName>
        <fullName evidence="3">Uncharacterized protein</fullName>
    </submittedName>
</protein>
<dbReference type="Proteomes" id="UP000550707">
    <property type="component" value="Unassembled WGS sequence"/>
</dbReference>
<feature type="transmembrane region" description="Helical" evidence="2">
    <location>
        <begin position="59"/>
        <end position="77"/>
    </location>
</feature>
<reference evidence="3 4" key="1">
    <citation type="journal article" date="2020" name="Nature">
        <title>Six reference-quality genomes reveal evolution of bat adaptations.</title>
        <authorList>
            <person name="Jebb D."/>
            <person name="Huang Z."/>
            <person name="Pippel M."/>
            <person name="Hughes G.M."/>
            <person name="Lavrichenko K."/>
            <person name="Devanna P."/>
            <person name="Winkler S."/>
            <person name="Jermiin L.S."/>
            <person name="Skirmuntt E.C."/>
            <person name="Katzourakis A."/>
            <person name="Burkitt-Gray L."/>
            <person name="Ray D.A."/>
            <person name="Sullivan K.A.M."/>
            <person name="Roscito J.G."/>
            <person name="Kirilenko B.M."/>
            <person name="Davalos L.M."/>
            <person name="Corthals A.P."/>
            <person name="Power M.L."/>
            <person name="Jones G."/>
            <person name="Ransome R.D."/>
            <person name="Dechmann D.K.N."/>
            <person name="Locatelli A.G."/>
            <person name="Puechmaille S.J."/>
            <person name="Fedrigo O."/>
            <person name="Jarvis E.D."/>
            <person name="Hiller M."/>
            <person name="Vernes S.C."/>
            <person name="Myers E.W."/>
            <person name="Teeling E.C."/>
        </authorList>
    </citation>
    <scope>NUCLEOTIDE SEQUENCE [LARGE SCALE GENOMIC DNA]</scope>
    <source>
        <strain evidence="3">MMolMol1</strain>
        <tissue evidence="3">Muscle</tissue>
    </source>
</reference>
<feature type="compositionally biased region" description="Basic and acidic residues" evidence="1">
    <location>
        <begin position="91"/>
        <end position="124"/>
    </location>
</feature>
<dbReference type="AlphaFoldDB" id="A0A7J8I9D8"/>
<evidence type="ECO:0000256" key="2">
    <source>
        <dbReference type="SAM" id="Phobius"/>
    </source>
</evidence>
<keyword evidence="2" id="KW-1133">Transmembrane helix</keyword>
<gene>
    <name evidence="3" type="ORF">HJG59_010664</name>
</gene>
<dbReference type="InParanoid" id="A0A7J8I9D8"/>
<accession>A0A7J8I9D8</accession>
<dbReference type="EMBL" id="JACASF010000004">
    <property type="protein sequence ID" value="KAF6480870.1"/>
    <property type="molecule type" value="Genomic_DNA"/>
</dbReference>